<evidence type="ECO:0000256" key="2">
    <source>
        <dbReference type="ARBA" id="ARBA00016075"/>
    </source>
</evidence>
<dbReference type="InterPro" id="IPR036291">
    <property type="entry name" value="NAD(P)-bd_dom_sf"/>
</dbReference>
<protein>
    <recommendedName>
        <fullName evidence="2">Malate dehydrogenase, mitochondrial</fullName>
        <ecNumber evidence="1">1.1.1.37</ecNumber>
    </recommendedName>
</protein>
<evidence type="ECO:0000256" key="3">
    <source>
        <dbReference type="ARBA" id="ARBA00022532"/>
    </source>
</evidence>
<dbReference type="WBParaSite" id="GPUH_0000396601-mRNA-1">
    <property type="protein sequence ID" value="GPUH_0000396601-mRNA-1"/>
    <property type="gene ID" value="GPUH_0000396601"/>
</dbReference>
<keyword evidence="5" id="KW-0520">NAD</keyword>
<dbReference type="AlphaFoldDB" id="A0A183D5G8"/>
<keyword evidence="4" id="KW-0560">Oxidoreductase</keyword>
<evidence type="ECO:0000256" key="4">
    <source>
        <dbReference type="ARBA" id="ARBA00023002"/>
    </source>
</evidence>
<dbReference type="Pfam" id="PF00056">
    <property type="entry name" value="Ldh_1_N"/>
    <property type="match status" value="1"/>
</dbReference>
<dbReference type="InterPro" id="IPR001236">
    <property type="entry name" value="Lactate/malate_DH_N"/>
</dbReference>
<organism evidence="7">
    <name type="scientific">Gongylonema pulchrum</name>
    <dbReference type="NCBI Taxonomy" id="637853"/>
    <lineage>
        <taxon>Eukaryota</taxon>
        <taxon>Metazoa</taxon>
        <taxon>Ecdysozoa</taxon>
        <taxon>Nematoda</taxon>
        <taxon>Chromadorea</taxon>
        <taxon>Rhabditida</taxon>
        <taxon>Spirurina</taxon>
        <taxon>Spiruromorpha</taxon>
        <taxon>Spiruroidea</taxon>
        <taxon>Gongylonematidae</taxon>
        <taxon>Gongylonema</taxon>
    </lineage>
</organism>
<dbReference type="GO" id="GO:0006099">
    <property type="term" value="P:tricarboxylic acid cycle"/>
    <property type="evidence" value="ECO:0007669"/>
    <property type="project" value="UniProtKB-KW"/>
</dbReference>
<dbReference type="Gene3D" id="3.40.50.720">
    <property type="entry name" value="NAD(P)-binding Rossmann-like Domain"/>
    <property type="match status" value="1"/>
</dbReference>
<proteinExistence type="predicted"/>
<dbReference type="GO" id="GO:0005737">
    <property type="term" value="C:cytoplasm"/>
    <property type="evidence" value="ECO:0007669"/>
    <property type="project" value="TreeGrafter"/>
</dbReference>
<evidence type="ECO:0000313" key="7">
    <source>
        <dbReference type="WBParaSite" id="GPUH_0000396601-mRNA-1"/>
    </source>
</evidence>
<accession>A0A183D5G8</accession>
<evidence type="ECO:0000259" key="6">
    <source>
        <dbReference type="Pfam" id="PF00056"/>
    </source>
</evidence>
<dbReference type="GO" id="GO:0030060">
    <property type="term" value="F:L-malate dehydrogenase (NAD+) activity"/>
    <property type="evidence" value="ECO:0007669"/>
    <property type="project" value="UniProtKB-EC"/>
</dbReference>
<dbReference type="PANTHER" id="PTHR11540">
    <property type="entry name" value="MALATE AND LACTATE DEHYDROGENASE"/>
    <property type="match status" value="1"/>
</dbReference>
<evidence type="ECO:0000256" key="1">
    <source>
        <dbReference type="ARBA" id="ARBA00012995"/>
    </source>
</evidence>
<name>A0A183D5G8_9BILA</name>
<feature type="domain" description="Lactate/malate dehydrogenase N-terminal" evidence="6">
    <location>
        <begin position="2"/>
        <end position="65"/>
    </location>
</feature>
<dbReference type="PANTHER" id="PTHR11540:SF16">
    <property type="entry name" value="MALATE DEHYDROGENASE, MITOCHONDRIAL"/>
    <property type="match status" value="1"/>
</dbReference>
<dbReference type="SUPFAM" id="SSF51735">
    <property type="entry name" value="NAD(P)-binding Rossmann-fold domains"/>
    <property type="match status" value="1"/>
</dbReference>
<reference evidence="7" key="1">
    <citation type="submission" date="2016-06" db="UniProtKB">
        <authorList>
            <consortium name="WormBaseParasite"/>
        </authorList>
    </citation>
    <scope>IDENTIFICATION</scope>
</reference>
<keyword evidence="3" id="KW-0816">Tricarboxylic acid cycle</keyword>
<evidence type="ECO:0000256" key="5">
    <source>
        <dbReference type="ARBA" id="ARBA00023027"/>
    </source>
</evidence>
<sequence length="65" mass="6700">LLLKLNSNIRKLALYDIKGTPGVGADISHIDSVAQVTAHNGPNELGAALEGTDIVVISAGVPRKP</sequence>
<dbReference type="EC" id="1.1.1.37" evidence="1"/>